<evidence type="ECO:0000313" key="6">
    <source>
        <dbReference type="EMBL" id="CEO87781.1"/>
    </source>
</evidence>
<dbReference type="Pfam" id="PF17836">
    <property type="entry name" value="PglD_N"/>
    <property type="match status" value="1"/>
</dbReference>
<dbReference type="Gene3D" id="3.40.50.20">
    <property type="match status" value="1"/>
</dbReference>
<dbReference type="EMBL" id="CDRZ01000028">
    <property type="protein sequence ID" value="CEO87781.1"/>
    <property type="molecule type" value="Genomic_DNA"/>
</dbReference>
<dbReference type="InterPro" id="IPR018357">
    <property type="entry name" value="Hexapep_transf_CS"/>
</dbReference>
<evidence type="ECO:0000256" key="4">
    <source>
        <dbReference type="SAM" id="Phobius"/>
    </source>
</evidence>
<feature type="active site" description="Proton acceptor" evidence="3">
    <location>
        <position position="151"/>
    </location>
</feature>
<dbReference type="Pfam" id="PF14602">
    <property type="entry name" value="Hexapep_2"/>
    <property type="match status" value="1"/>
</dbReference>
<dbReference type="InterPro" id="IPR041561">
    <property type="entry name" value="PglD_N"/>
</dbReference>
<evidence type="ECO:0000259" key="5">
    <source>
        <dbReference type="Pfam" id="PF17836"/>
    </source>
</evidence>
<evidence type="ECO:0000313" key="7">
    <source>
        <dbReference type="Proteomes" id="UP000046155"/>
    </source>
</evidence>
<keyword evidence="4" id="KW-0472">Membrane</keyword>
<dbReference type="PANTHER" id="PTHR43300:SF7">
    <property type="entry name" value="UDP-N-ACETYLBACILLOSAMINE N-ACETYLTRANSFERASE"/>
    <property type="match status" value="1"/>
</dbReference>
<keyword evidence="4" id="KW-0812">Transmembrane</keyword>
<evidence type="ECO:0000256" key="1">
    <source>
        <dbReference type="ARBA" id="ARBA00022679"/>
    </source>
</evidence>
<reference evidence="7" key="1">
    <citation type="submission" date="2015-01" db="EMBL/GenBank/DDBJ databases">
        <authorList>
            <person name="Manzoor Shahid"/>
            <person name="Zubair Saima"/>
        </authorList>
    </citation>
    <scope>NUCLEOTIDE SEQUENCE [LARGE SCALE GENOMIC DNA]</scope>
    <source>
        <strain evidence="7">Sp3</strain>
    </source>
</reference>
<dbReference type="RefSeq" id="WP_052835219.1">
    <property type="nucleotide sequence ID" value="NZ_CDRZ01000028.1"/>
</dbReference>
<keyword evidence="1 6" id="KW-0808">Transferase</keyword>
<accession>A0A0B7MIK6</accession>
<feature type="transmembrane region" description="Helical" evidence="4">
    <location>
        <begin position="12"/>
        <end position="32"/>
    </location>
</feature>
<keyword evidence="7" id="KW-1185">Reference proteome</keyword>
<dbReference type="GO" id="GO:0016740">
    <property type="term" value="F:transferase activity"/>
    <property type="evidence" value="ECO:0007669"/>
    <property type="project" value="UniProtKB-KW"/>
</dbReference>
<dbReference type="InterPro" id="IPR011004">
    <property type="entry name" value="Trimer_LpxA-like_sf"/>
</dbReference>
<organism evidence="6 7">
    <name type="scientific">Syntrophaceticus schinkii</name>
    <dbReference type="NCBI Taxonomy" id="499207"/>
    <lineage>
        <taxon>Bacteria</taxon>
        <taxon>Bacillati</taxon>
        <taxon>Bacillota</taxon>
        <taxon>Clostridia</taxon>
        <taxon>Thermoanaerobacterales</taxon>
        <taxon>Thermoanaerobacterales Family III. Incertae Sedis</taxon>
        <taxon>Syntrophaceticus</taxon>
    </lineage>
</organism>
<proteinExistence type="predicted"/>
<dbReference type="SUPFAM" id="SSF51161">
    <property type="entry name" value="Trimeric LpxA-like enzymes"/>
    <property type="match status" value="1"/>
</dbReference>
<dbReference type="PROSITE" id="PS00101">
    <property type="entry name" value="HEXAPEP_TRANSFERASES"/>
    <property type="match status" value="1"/>
</dbReference>
<evidence type="ECO:0000256" key="3">
    <source>
        <dbReference type="PIRSR" id="PIRSR620019-1"/>
    </source>
</evidence>
<keyword evidence="4" id="KW-1133">Transmembrane helix</keyword>
<dbReference type="InterPro" id="IPR020019">
    <property type="entry name" value="AcTrfase_PglD-like"/>
</dbReference>
<protein>
    <submittedName>
        <fullName evidence="6">Hexapeptide transferase family protein</fullName>
    </submittedName>
</protein>
<dbReference type="Pfam" id="PF00132">
    <property type="entry name" value="Hexapep"/>
    <property type="match status" value="1"/>
</dbReference>
<dbReference type="InterPro" id="IPR001451">
    <property type="entry name" value="Hexapep"/>
</dbReference>
<gene>
    <name evidence="6" type="ORF">SSCH_1230015</name>
</gene>
<evidence type="ECO:0000256" key="2">
    <source>
        <dbReference type="ARBA" id="ARBA00022737"/>
    </source>
</evidence>
<dbReference type="InterPro" id="IPR050179">
    <property type="entry name" value="Trans_hexapeptide_repeat"/>
</dbReference>
<dbReference type="Gene3D" id="2.160.10.10">
    <property type="entry name" value="Hexapeptide repeat proteins"/>
    <property type="match status" value="1"/>
</dbReference>
<dbReference type="AlphaFoldDB" id="A0A0B7MIK6"/>
<dbReference type="CDD" id="cd03360">
    <property type="entry name" value="LbH_AT_putative"/>
    <property type="match status" value="1"/>
</dbReference>
<dbReference type="PANTHER" id="PTHR43300">
    <property type="entry name" value="ACETYLTRANSFERASE"/>
    <property type="match status" value="1"/>
</dbReference>
<sequence length="229" mass="24156">MQGTAEKVNNMSLIPLILIGAGGHAGVVLDIINQLRQYKVVGCTDFTKNNHLGRYGVTYLGKDDVLFDLQKKGINHAALGVAGFNNEFRKNLYTKILGLGFQFPVLQHPNSTVAKNVEIGQGSVIMANAVINPGVKIEENVIINTGTVIEHDCYLSHSAQIGPGAILCGDVKIGKRAFVGAGACIIQGIRIGEAAIVGAGSVVINDVLPGTTVVGNPAHHNNTRSKRNA</sequence>
<keyword evidence="2" id="KW-0677">Repeat</keyword>
<dbReference type="Proteomes" id="UP000046155">
    <property type="component" value="Unassembled WGS sequence"/>
</dbReference>
<dbReference type="OrthoDB" id="9801456at2"/>
<feature type="domain" description="PglD N-terminal" evidence="5">
    <location>
        <begin position="16"/>
        <end position="96"/>
    </location>
</feature>
<dbReference type="NCBIfam" id="TIGR03570">
    <property type="entry name" value="NeuD_NnaD"/>
    <property type="match status" value="1"/>
</dbReference>
<feature type="site" description="Increases basicity of active site His" evidence="3">
    <location>
        <position position="152"/>
    </location>
</feature>
<name>A0A0B7MIK6_9FIRM</name>